<accession>A0A8J2SA95</accession>
<name>A0A8J2SA95_9STRA</name>
<gene>
    <name evidence="1" type="ORF">PECAL_2P05600</name>
</gene>
<organism evidence="1 2">
    <name type="scientific">Pelagomonas calceolata</name>
    <dbReference type="NCBI Taxonomy" id="35677"/>
    <lineage>
        <taxon>Eukaryota</taxon>
        <taxon>Sar</taxon>
        <taxon>Stramenopiles</taxon>
        <taxon>Ochrophyta</taxon>
        <taxon>Pelagophyceae</taxon>
        <taxon>Pelagomonadales</taxon>
        <taxon>Pelagomonadaceae</taxon>
        <taxon>Pelagomonas</taxon>
    </lineage>
</organism>
<comment type="caution">
    <text evidence="1">The sequence shown here is derived from an EMBL/GenBank/DDBJ whole genome shotgun (WGS) entry which is preliminary data.</text>
</comment>
<evidence type="ECO:0000313" key="1">
    <source>
        <dbReference type="EMBL" id="CAH0367535.1"/>
    </source>
</evidence>
<sequence>MAAPPGTMMITVPANMPPGGTLQVTAPNGQPLMVQVPPGHGPGSTFAVRVPGPPAPPAQPVLVQPPPQPTPAQNYAALAAANAPPTQTAPLPTPKGPCLLVDHIDVPGDGSSVLNPMSLGVDRGGQAFAGYVADDLDGAGAKPAYAAVISTRDWQKHCPAGQDVPQGLVVPIYPSAVDQKGQIEWTGAAVAELHLDNLVTPCCKCNDPLSAKVTKDGQTYEIVSESGRCMRLCACIPCQPCVSDSDMTLGEGAAQVRLKGAKTKPCCDCNRKDTTVFRRVEGETKAGMHRAVLNTEAALGSCLGSKGTRELVRHKRHSGEWLRGPLGGYYSEESKNGTPTGSQAYSIRLPAKNALPPEVWFAATVFEGIAYPYHKMRVQGGDCRPSFEPDYSAGAPCGMEMNR</sequence>
<reference evidence="1" key="1">
    <citation type="submission" date="2021-11" db="EMBL/GenBank/DDBJ databases">
        <authorList>
            <consortium name="Genoscope - CEA"/>
            <person name="William W."/>
        </authorList>
    </citation>
    <scope>NUCLEOTIDE SEQUENCE</scope>
</reference>
<protein>
    <submittedName>
        <fullName evidence="1">Uncharacterized protein</fullName>
    </submittedName>
</protein>
<dbReference type="Proteomes" id="UP000789595">
    <property type="component" value="Unassembled WGS sequence"/>
</dbReference>
<dbReference type="OrthoDB" id="429776at2759"/>
<evidence type="ECO:0000313" key="2">
    <source>
        <dbReference type="Proteomes" id="UP000789595"/>
    </source>
</evidence>
<keyword evidence="2" id="KW-1185">Reference proteome</keyword>
<proteinExistence type="predicted"/>
<dbReference type="AlphaFoldDB" id="A0A8J2SA95"/>
<dbReference type="EMBL" id="CAKKNE010000002">
    <property type="protein sequence ID" value="CAH0367535.1"/>
    <property type="molecule type" value="Genomic_DNA"/>
</dbReference>